<dbReference type="CDD" id="cd07377">
    <property type="entry name" value="WHTH_GntR"/>
    <property type="match status" value="1"/>
</dbReference>
<dbReference type="InterPro" id="IPR000524">
    <property type="entry name" value="Tscrpt_reg_HTH_GntR"/>
</dbReference>
<dbReference type="Pfam" id="PF00392">
    <property type="entry name" value="GntR"/>
    <property type="match status" value="1"/>
</dbReference>
<dbReference type="Pfam" id="PF07729">
    <property type="entry name" value="FCD"/>
    <property type="match status" value="1"/>
</dbReference>
<organism evidence="6 7">
    <name type="scientific">Undibacterium terreum</name>
    <dbReference type="NCBI Taxonomy" id="1224302"/>
    <lineage>
        <taxon>Bacteria</taxon>
        <taxon>Pseudomonadati</taxon>
        <taxon>Pseudomonadota</taxon>
        <taxon>Betaproteobacteria</taxon>
        <taxon>Burkholderiales</taxon>
        <taxon>Oxalobacteraceae</taxon>
        <taxon>Undibacterium</taxon>
    </lineage>
</organism>
<reference evidence="6" key="2">
    <citation type="submission" date="2020-09" db="EMBL/GenBank/DDBJ databases">
        <authorList>
            <person name="Sun Q."/>
            <person name="Zhou Y."/>
        </authorList>
    </citation>
    <scope>NUCLEOTIDE SEQUENCE</scope>
    <source>
        <strain evidence="6">CGMCC 1.10998</strain>
    </source>
</reference>
<dbReference type="RefSeq" id="WP_188564525.1">
    <property type="nucleotide sequence ID" value="NZ_BMED01000001.1"/>
</dbReference>
<gene>
    <name evidence="6" type="ORF">GCM10011396_06410</name>
</gene>
<dbReference type="SUPFAM" id="SSF46785">
    <property type="entry name" value="Winged helix' DNA-binding domain"/>
    <property type="match status" value="1"/>
</dbReference>
<dbReference type="SUPFAM" id="SSF48008">
    <property type="entry name" value="GntR ligand-binding domain-like"/>
    <property type="match status" value="1"/>
</dbReference>
<dbReference type="GO" id="GO:0003700">
    <property type="term" value="F:DNA-binding transcription factor activity"/>
    <property type="evidence" value="ECO:0007669"/>
    <property type="project" value="InterPro"/>
</dbReference>
<reference evidence="6" key="1">
    <citation type="journal article" date="2014" name="Int. J. Syst. Evol. Microbiol.">
        <title>Complete genome sequence of Corynebacterium casei LMG S-19264T (=DSM 44701T), isolated from a smear-ripened cheese.</title>
        <authorList>
            <consortium name="US DOE Joint Genome Institute (JGI-PGF)"/>
            <person name="Walter F."/>
            <person name="Albersmeier A."/>
            <person name="Kalinowski J."/>
            <person name="Ruckert C."/>
        </authorList>
    </citation>
    <scope>NUCLEOTIDE SEQUENCE</scope>
    <source>
        <strain evidence="6">CGMCC 1.10998</strain>
    </source>
</reference>
<dbReference type="SMART" id="SM00895">
    <property type="entry name" value="FCD"/>
    <property type="match status" value="1"/>
</dbReference>
<proteinExistence type="predicted"/>
<keyword evidence="1" id="KW-0805">Transcription regulation</keyword>
<dbReference type="InterPro" id="IPR011711">
    <property type="entry name" value="GntR_C"/>
</dbReference>
<dbReference type="InterPro" id="IPR036390">
    <property type="entry name" value="WH_DNA-bd_sf"/>
</dbReference>
<evidence type="ECO:0000313" key="6">
    <source>
        <dbReference type="EMBL" id="GGC62258.1"/>
    </source>
</evidence>
<protein>
    <submittedName>
        <fullName evidence="6">GntR family transcriptional regulator</fullName>
    </submittedName>
</protein>
<feature type="compositionally biased region" description="Pro residues" evidence="4">
    <location>
        <begin position="235"/>
        <end position="246"/>
    </location>
</feature>
<dbReference type="PANTHER" id="PTHR43537">
    <property type="entry name" value="TRANSCRIPTIONAL REGULATOR, GNTR FAMILY"/>
    <property type="match status" value="1"/>
</dbReference>
<dbReference type="AlphaFoldDB" id="A0A916U891"/>
<keyword evidence="7" id="KW-1185">Reference proteome</keyword>
<dbReference type="EMBL" id="BMED01000001">
    <property type="protein sequence ID" value="GGC62258.1"/>
    <property type="molecule type" value="Genomic_DNA"/>
</dbReference>
<dbReference type="GO" id="GO:0003677">
    <property type="term" value="F:DNA binding"/>
    <property type="evidence" value="ECO:0007669"/>
    <property type="project" value="UniProtKB-KW"/>
</dbReference>
<dbReference type="Gene3D" id="1.10.10.10">
    <property type="entry name" value="Winged helix-like DNA-binding domain superfamily/Winged helix DNA-binding domain"/>
    <property type="match status" value="1"/>
</dbReference>
<dbReference type="PROSITE" id="PS50949">
    <property type="entry name" value="HTH_GNTR"/>
    <property type="match status" value="1"/>
</dbReference>
<evidence type="ECO:0000313" key="7">
    <source>
        <dbReference type="Proteomes" id="UP000637423"/>
    </source>
</evidence>
<keyword evidence="2" id="KW-0238">DNA-binding</keyword>
<evidence type="ECO:0000256" key="2">
    <source>
        <dbReference type="ARBA" id="ARBA00023125"/>
    </source>
</evidence>
<dbReference type="Proteomes" id="UP000637423">
    <property type="component" value="Unassembled WGS sequence"/>
</dbReference>
<dbReference type="PRINTS" id="PR00035">
    <property type="entry name" value="HTHGNTR"/>
</dbReference>
<dbReference type="InterPro" id="IPR036388">
    <property type="entry name" value="WH-like_DNA-bd_sf"/>
</dbReference>
<evidence type="ECO:0000259" key="5">
    <source>
        <dbReference type="PROSITE" id="PS50949"/>
    </source>
</evidence>
<sequence>MKNALRSSLVDTAAASMTAEITSGNWPLGERIPIEPKLAELLQVSRGTVREAVKMLVTQGMLEVRQGSGTYVRAVADASAGMLRAKRASIRDQFEVRSALEVQAARLAATRHDKQGLARLQALVDARGSFDDSDDAAKAAFIARDLDFHMGLIALSGNVALAEIYQFFSASVRETIASTIKNELPEPDQAAHQRIVDAVASGNPDQAAAAMHAFMAPILNELDRLLAPSGSVEPSQPPQPSLPRLP</sequence>
<dbReference type="SMART" id="SM00345">
    <property type="entry name" value="HTH_GNTR"/>
    <property type="match status" value="1"/>
</dbReference>
<evidence type="ECO:0000256" key="1">
    <source>
        <dbReference type="ARBA" id="ARBA00023015"/>
    </source>
</evidence>
<accession>A0A916U891</accession>
<name>A0A916U891_9BURK</name>
<dbReference type="InterPro" id="IPR008920">
    <property type="entry name" value="TF_FadR/GntR_C"/>
</dbReference>
<dbReference type="Gene3D" id="1.20.120.530">
    <property type="entry name" value="GntR ligand-binding domain-like"/>
    <property type="match status" value="1"/>
</dbReference>
<feature type="domain" description="HTH gntR-type" evidence="5">
    <location>
        <begin position="7"/>
        <end position="75"/>
    </location>
</feature>
<evidence type="ECO:0000256" key="3">
    <source>
        <dbReference type="ARBA" id="ARBA00023163"/>
    </source>
</evidence>
<evidence type="ECO:0000256" key="4">
    <source>
        <dbReference type="SAM" id="MobiDB-lite"/>
    </source>
</evidence>
<dbReference type="PANTHER" id="PTHR43537:SF51">
    <property type="entry name" value="HTH-TYPE TRANSCRIPTIONAL REGULATOR LGOR-RELATED"/>
    <property type="match status" value="1"/>
</dbReference>
<comment type="caution">
    <text evidence="6">The sequence shown here is derived from an EMBL/GenBank/DDBJ whole genome shotgun (WGS) entry which is preliminary data.</text>
</comment>
<feature type="region of interest" description="Disordered" evidence="4">
    <location>
        <begin position="227"/>
        <end position="246"/>
    </location>
</feature>
<keyword evidence="3" id="KW-0804">Transcription</keyword>